<dbReference type="Gene3D" id="3.30.160.60">
    <property type="entry name" value="Classic Zinc Finger"/>
    <property type="match status" value="5"/>
</dbReference>
<keyword evidence="5" id="KW-0862">Zinc</keyword>
<dbReference type="Pfam" id="PF00096">
    <property type="entry name" value="zf-C2H2"/>
    <property type="match status" value="3"/>
</dbReference>
<dbReference type="KEGG" id="bman:114248195"/>
<sequence>MAVVLEIVNNFWCHTCTRHSRLPTHPARAVRNDKMDQTTVGGQHQNNYPVLLLPKKCTSLETNCQVTDNVYIDLNITSPDTEGNDTCIYSGFCNVKLVDSYNVNLEAVEDIDNDMPVIVNENQNYYNQSQVWIDPVRSPYVYNQYDKTQERYSICQENHGRITVEQHNTYITQNVYNCNEIQTSPTYECKRLRKYDTVPNCALYEEDEFECGVFLSQLSEEIGNDKEKVREERRLIGIPSENNALKQLMSTDVQSVSKQRKTILFLGNDSHSGQTIQNISVNDPSLECIGNGEIDHEVIIEDSSSSNPHQKRYQCDKCKQIFEQISTFKQHMVSTHRHLYDVDSRPVGDVKYMCTECGKSLKNQEKFELHCMGHGDPDLECNKCHKVFASKFTLRTHRKIHNRKHPCDYCTRSYATPEELRTHISKIHFVFICDHCSFTANSYSDYINHQSSHKEIKKAASETEFGDSLIEEVFSENDVINPSPVNHDNKAVNSFTDNEKPAVNDQVREADSIIAKVMSNKIFLLHAKKARRHRRYNKVCEVCLKSFDRIGDLKRHLIEHVIRSTLAKTPVGKDGTLSILCEVCQNETFTRVDRYKAHLREHAKLTLYKCTFCDKSFSDSSNFSKHKKIHGSTYFQCDLCQRKFNSKKMIAQHMEYHNKNSPVRCKYCNRIFHFESMLNKHIKCTHAKELYTRFKCRFCNDYFKTLKEKWDHEWTIHNVRKMVVDCLVCGMKFRKYSELKRHCFDEHDMEIPPAKKLMKRMLKD</sequence>
<accession>A0A6J2K4F3</accession>
<dbReference type="GeneID" id="114248195"/>
<keyword evidence="8" id="KW-0804">Transcription</keyword>
<dbReference type="GO" id="GO:0000977">
    <property type="term" value="F:RNA polymerase II transcription regulatory region sequence-specific DNA binding"/>
    <property type="evidence" value="ECO:0007669"/>
    <property type="project" value="TreeGrafter"/>
</dbReference>
<evidence type="ECO:0000256" key="9">
    <source>
        <dbReference type="ARBA" id="ARBA00023242"/>
    </source>
</evidence>
<evidence type="ECO:0000259" key="11">
    <source>
        <dbReference type="PROSITE" id="PS50157"/>
    </source>
</evidence>
<keyword evidence="4 10" id="KW-0863">Zinc-finger</keyword>
<evidence type="ECO:0000313" key="12">
    <source>
        <dbReference type="Proteomes" id="UP000504629"/>
    </source>
</evidence>
<feature type="domain" description="C2H2-type" evidence="11">
    <location>
        <begin position="724"/>
        <end position="752"/>
    </location>
</feature>
<evidence type="ECO:0000256" key="5">
    <source>
        <dbReference type="ARBA" id="ARBA00022833"/>
    </source>
</evidence>
<evidence type="ECO:0000313" key="13">
    <source>
        <dbReference type="RefSeq" id="XP_028037156.1"/>
    </source>
</evidence>
<evidence type="ECO:0000256" key="10">
    <source>
        <dbReference type="PROSITE-ProRule" id="PRU00042"/>
    </source>
</evidence>
<evidence type="ECO:0000256" key="8">
    <source>
        <dbReference type="ARBA" id="ARBA00023163"/>
    </source>
</evidence>
<evidence type="ECO:0000256" key="4">
    <source>
        <dbReference type="ARBA" id="ARBA00022771"/>
    </source>
</evidence>
<dbReference type="GO" id="GO:0000981">
    <property type="term" value="F:DNA-binding transcription factor activity, RNA polymerase II-specific"/>
    <property type="evidence" value="ECO:0007669"/>
    <property type="project" value="TreeGrafter"/>
</dbReference>
<proteinExistence type="predicted"/>
<dbReference type="PANTHER" id="PTHR24379">
    <property type="entry name" value="KRAB AND ZINC FINGER DOMAIN-CONTAINING"/>
    <property type="match status" value="1"/>
</dbReference>
<dbReference type="AlphaFoldDB" id="A0A6J2K4F3"/>
<dbReference type="GO" id="GO:0008270">
    <property type="term" value="F:zinc ion binding"/>
    <property type="evidence" value="ECO:0007669"/>
    <property type="project" value="UniProtKB-KW"/>
</dbReference>
<keyword evidence="6" id="KW-0805">Transcription regulation</keyword>
<evidence type="ECO:0000256" key="1">
    <source>
        <dbReference type="ARBA" id="ARBA00004123"/>
    </source>
</evidence>
<feature type="domain" description="C2H2-type" evidence="11">
    <location>
        <begin position="352"/>
        <end position="374"/>
    </location>
</feature>
<feature type="domain" description="C2H2-type" evidence="11">
    <location>
        <begin position="608"/>
        <end position="630"/>
    </location>
</feature>
<dbReference type="InterPro" id="IPR036236">
    <property type="entry name" value="Znf_C2H2_sf"/>
</dbReference>
<protein>
    <submittedName>
        <fullName evidence="13">Zinc finger protein 678-like</fullName>
    </submittedName>
</protein>
<dbReference type="PROSITE" id="PS00028">
    <property type="entry name" value="ZINC_FINGER_C2H2_1"/>
    <property type="match status" value="9"/>
</dbReference>
<feature type="domain" description="C2H2-type" evidence="11">
    <location>
        <begin position="635"/>
        <end position="662"/>
    </location>
</feature>
<dbReference type="PANTHER" id="PTHR24379:SF117">
    <property type="entry name" value="ZINC FINGER PROTEIN WECKLE"/>
    <property type="match status" value="1"/>
</dbReference>
<feature type="domain" description="C2H2-type" evidence="11">
    <location>
        <begin position="663"/>
        <end position="691"/>
    </location>
</feature>
<comment type="subcellular location">
    <subcellularLocation>
        <location evidence="1">Nucleus</location>
    </subcellularLocation>
</comment>
<keyword evidence="7" id="KW-0238">DNA-binding</keyword>
<feature type="domain" description="C2H2-type" evidence="11">
    <location>
        <begin position="405"/>
        <end position="428"/>
    </location>
</feature>
<organism evidence="12 13">
    <name type="scientific">Bombyx mandarina</name>
    <name type="common">Wild silk moth</name>
    <name type="synonym">Wild silkworm</name>
    <dbReference type="NCBI Taxonomy" id="7092"/>
    <lineage>
        <taxon>Eukaryota</taxon>
        <taxon>Metazoa</taxon>
        <taxon>Ecdysozoa</taxon>
        <taxon>Arthropoda</taxon>
        <taxon>Hexapoda</taxon>
        <taxon>Insecta</taxon>
        <taxon>Pterygota</taxon>
        <taxon>Neoptera</taxon>
        <taxon>Endopterygota</taxon>
        <taxon>Lepidoptera</taxon>
        <taxon>Glossata</taxon>
        <taxon>Ditrysia</taxon>
        <taxon>Bombycoidea</taxon>
        <taxon>Bombycidae</taxon>
        <taxon>Bombycinae</taxon>
        <taxon>Bombyx</taxon>
    </lineage>
</organism>
<feature type="domain" description="C2H2-type" evidence="11">
    <location>
        <begin position="379"/>
        <end position="406"/>
    </location>
</feature>
<dbReference type="SUPFAM" id="SSF57667">
    <property type="entry name" value="beta-beta-alpha zinc fingers"/>
    <property type="match status" value="5"/>
</dbReference>
<name>A0A6J2K4F3_BOMMA</name>
<dbReference type="SMART" id="SM00355">
    <property type="entry name" value="ZnF_C2H2"/>
    <property type="match status" value="12"/>
</dbReference>
<dbReference type="FunFam" id="3.30.160.60:FF:000325">
    <property type="entry name" value="ZFP90 zinc finger protein"/>
    <property type="match status" value="1"/>
</dbReference>
<dbReference type="OrthoDB" id="6105938at2759"/>
<evidence type="ECO:0000256" key="3">
    <source>
        <dbReference type="ARBA" id="ARBA00022737"/>
    </source>
</evidence>
<feature type="domain" description="C2H2-type" evidence="11">
    <location>
        <begin position="313"/>
        <end position="336"/>
    </location>
</feature>
<keyword evidence="3" id="KW-0677">Repeat</keyword>
<keyword evidence="12" id="KW-1185">Reference proteome</keyword>
<evidence type="ECO:0000256" key="2">
    <source>
        <dbReference type="ARBA" id="ARBA00022723"/>
    </source>
</evidence>
<dbReference type="RefSeq" id="XP_028037156.1">
    <property type="nucleotide sequence ID" value="XM_028181355.1"/>
</dbReference>
<dbReference type="Proteomes" id="UP000504629">
    <property type="component" value="Unplaced"/>
</dbReference>
<dbReference type="GO" id="GO:0005634">
    <property type="term" value="C:nucleus"/>
    <property type="evidence" value="ECO:0007669"/>
    <property type="project" value="UniProtKB-SubCell"/>
</dbReference>
<dbReference type="InterPro" id="IPR013087">
    <property type="entry name" value="Znf_C2H2_type"/>
</dbReference>
<keyword evidence="9" id="KW-0539">Nucleus</keyword>
<gene>
    <name evidence="13" type="primary">LOC114248195</name>
</gene>
<evidence type="ECO:0000256" key="6">
    <source>
        <dbReference type="ARBA" id="ARBA00023015"/>
    </source>
</evidence>
<reference evidence="13" key="1">
    <citation type="submission" date="2025-08" db="UniProtKB">
        <authorList>
            <consortium name="RefSeq"/>
        </authorList>
    </citation>
    <scope>IDENTIFICATION</scope>
    <source>
        <tissue evidence="13">Silk gland</tissue>
    </source>
</reference>
<keyword evidence="2" id="KW-0479">Metal-binding</keyword>
<evidence type="ECO:0000256" key="7">
    <source>
        <dbReference type="ARBA" id="ARBA00023125"/>
    </source>
</evidence>
<dbReference type="PROSITE" id="PS50157">
    <property type="entry name" value="ZINC_FINGER_C2H2_2"/>
    <property type="match status" value="8"/>
</dbReference>